<dbReference type="PANTHER" id="PTHR31109">
    <property type="entry name" value="PROTEIN FAM207A"/>
    <property type="match status" value="1"/>
</dbReference>
<dbReference type="GO" id="GO:0005730">
    <property type="term" value="C:nucleolus"/>
    <property type="evidence" value="ECO:0007669"/>
    <property type="project" value="UniProtKB-SubCell"/>
</dbReference>
<feature type="compositionally biased region" description="Basic residues" evidence="4">
    <location>
        <begin position="1"/>
        <end position="18"/>
    </location>
</feature>
<name>A0A3B3SX29_9TELE</name>
<dbReference type="GeneTree" id="ENSGT00390000015709"/>
<dbReference type="STRING" id="1676925.ENSPKIP00000035312"/>
<evidence type="ECO:0000313" key="5">
    <source>
        <dbReference type="Ensembl" id="ENSPKIP00000035312.1"/>
    </source>
</evidence>
<evidence type="ECO:0000256" key="2">
    <source>
        <dbReference type="ARBA" id="ARBA00011022"/>
    </source>
</evidence>
<comment type="subcellular location">
    <subcellularLocation>
        <location evidence="1">Nucleus</location>
        <location evidence="1">Nucleolus</location>
    </subcellularLocation>
</comment>
<dbReference type="GO" id="GO:0030686">
    <property type="term" value="C:90S preribosome"/>
    <property type="evidence" value="ECO:0007669"/>
    <property type="project" value="InterPro"/>
</dbReference>
<dbReference type="GO" id="GO:0030688">
    <property type="term" value="C:preribosome, small subunit precursor"/>
    <property type="evidence" value="ECO:0007669"/>
    <property type="project" value="InterPro"/>
</dbReference>
<organism evidence="5 6">
    <name type="scientific">Paramormyrops kingsleyae</name>
    <dbReference type="NCBI Taxonomy" id="1676925"/>
    <lineage>
        <taxon>Eukaryota</taxon>
        <taxon>Metazoa</taxon>
        <taxon>Chordata</taxon>
        <taxon>Craniata</taxon>
        <taxon>Vertebrata</taxon>
        <taxon>Euteleostomi</taxon>
        <taxon>Actinopterygii</taxon>
        <taxon>Neopterygii</taxon>
        <taxon>Teleostei</taxon>
        <taxon>Osteoglossocephala</taxon>
        <taxon>Osteoglossomorpha</taxon>
        <taxon>Osteoglossiformes</taxon>
        <taxon>Mormyridae</taxon>
        <taxon>Paramormyrops</taxon>
    </lineage>
</organism>
<keyword evidence="6" id="KW-1185">Reference proteome</keyword>
<dbReference type="AlphaFoldDB" id="A0A3B3SX29"/>
<dbReference type="OrthoDB" id="18703at2759"/>
<feature type="region of interest" description="Disordered" evidence="4">
    <location>
        <begin position="1"/>
        <end position="77"/>
    </location>
</feature>
<evidence type="ECO:0000256" key="1">
    <source>
        <dbReference type="ARBA" id="ARBA00004604"/>
    </source>
</evidence>
<protein>
    <submittedName>
        <fullName evidence="5">SLX9 ribosome biogenesis factor</fullName>
    </submittedName>
</protein>
<dbReference type="GO" id="GO:0000462">
    <property type="term" value="P:maturation of SSU-rRNA from tricistronic rRNA transcript (SSU-rRNA, 5.8S rRNA, LSU-rRNA)"/>
    <property type="evidence" value="ECO:0007669"/>
    <property type="project" value="InterPro"/>
</dbReference>
<dbReference type="Proteomes" id="UP000261540">
    <property type="component" value="Unplaced"/>
</dbReference>
<feature type="region of interest" description="Disordered" evidence="4">
    <location>
        <begin position="92"/>
        <end position="124"/>
    </location>
</feature>
<keyword evidence="3" id="KW-0539">Nucleus</keyword>
<comment type="similarity">
    <text evidence="2">Belongs to the SLX9 family.</text>
</comment>
<dbReference type="InterPro" id="IPR028160">
    <property type="entry name" value="Slx9-like"/>
</dbReference>
<sequence>MVGKIKRVRQKLHQRAVKCNHGDEVSAAPGLEKAPTAAEGDVLIKCPLYDSNRSAAGSPKPKPGGRMKMPDTFPSAVFAGTEISPEALVQTLKTEQKPADTSSHTGPSEKKLQSKKQRTKERRERWLSKISAIKLAKEQQVALTRRRATPVVGDMQLLADALPELSQLVSTSQRLPCRKASMPVKKKPEPTDYRQMKPVQKRKLLETESSRFSEMLQNPAFRANPLYAIGEHLRKRLKEEEEKSPR</sequence>
<evidence type="ECO:0000313" key="6">
    <source>
        <dbReference type="Proteomes" id="UP000261540"/>
    </source>
</evidence>
<dbReference type="Pfam" id="PF15341">
    <property type="entry name" value="SLX9"/>
    <property type="match status" value="1"/>
</dbReference>
<proteinExistence type="inferred from homology"/>
<accession>A0A3B3SX29</accession>
<evidence type="ECO:0000256" key="4">
    <source>
        <dbReference type="SAM" id="MobiDB-lite"/>
    </source>
</evidence>
<reference evidence="5" key="2">
    <citation type="submission" date="2025-09" db="UniProtKB">
        <authorList>
            <consortium name="Ensembl"/>
        </authorList>
    </citation>
    <scope>IDENTIFICATION</scope>
</reference>
<dbReference type="Ensembl" id="ENSPKIT00000016241.1">
    <property type="protein sequence ID" value="ENSPKIP00000035312.1"/>
    <property type="gene ID" value="ENSPKIG00000014324.1"/>
</dbReference>
<evidence type="ECO:0000256" key="3">
    <source>
        <dbReference type="ARBA" id="ARBA00023242"/>
    </source>
</evidence>
<reference evidence="5" key="1">
    <citation type="submission" date="2025-08" db="UniProtKB">
        <authorList>
            <consortium name="Ensembl"/>
        </authorList>
    </citation>
    <scope>IDENTIFICATION</scope>
</reference>
<dbReference type="PANTHER" id="PTHR31109:SF2">
    <property type="entry name" value="RIBOSOME BIOGENESIS PROTEIN SLX9 HOMOLOG"/>
    <property type="match status" value="1"/>
</dbReference>